<protein>
    <submittedName>
        <fullName evidence="1">Uncharacterized protein</fullName>
    </submittedName>
</protein>
<dbReference type="Proteomes" id="UP000256709">
    <property type="component" value="Unassembled WGS sequence"/>
</dbReference>
<reference evidence="1 2" key="1">
    <citation type="submission" date="2017-04" db="EMBL/GenBank/DDBJ databases">
        <title>Comparative genome analysis of Subtercola boreus.</title>
        <authorList>
            <person name="Cho Y.-J."/>
            <person name="Cho A."/>
            <person name="Kim O.-S."/>
            <person name="Lee J.-I."/>
        </authorList>
    </citation>
    <scope>NUCLEOTIDE SEQUENCE [LARGE SCALE GENOMIC DNA]</scope>
    <source>
        <strain evidence="1 2">P27444</strain>
    </source>
</reference>
<dbReference type="AlphaFoldDB" id="A0A3E0VC48"/>
<evidence type="ECO:0000313" key="2">
    <source>
        <dbReference type="Proteomes" id="UP000256709"/>
    </source>
</evidence>
<organism evidence="1 2">
    <name type="scientific">Subtercola boreus</name>
    <dbReference type="NCBI Taxonomy" id="120213"/>
    <lineage>
        <taxon>Bacteria</taxon>
        <taxon>Bacillati</taxon>
        <taxon>Actinomycetota</taxon>
        <taxon>Actinomycetes</taxon>
        <taxon>Micrococcales</taxon>
        <taxon>Microbacteriaceae</taxon>
        <taxon>Subtercola</taxon>
    </lineage>
</organism>
<name>A0A3E0VC48_9MICO</name>
<evidence type="ECO:0000313" key="1">
    <source>
        <dbReference type="EMBL" id="RFA07486.1"/>
    </source>
</evidence>
<comment type="caution">
    <text evidence="1">The sequence shown here is derived from an EMBL/GenBank/DDBJ whole genome shotgun (WGS) entry which is preliminary data.</text>
</comment>
<gene>
    <name evidence="1" type="ORF">B7R21_14930</name>
</gene>
<accession>A0A3E0VC48</accession>
<proteinExistence type="predicted"/>
<sequence>MVTELPTSGLEADVPWIVAIETEAASAGGAGATRATAVRATSATVVTATLLHSTRWRPDGRFWYGS</sequence>
<dbReference type="EMBL" id="NBXA01000026">
    <property type="protein sequence ID" value="RFA07486.1"/>
    <property type="molecule type" value="Genomic_DNA"/>
</dbReference>